<evidence type="ECO:0000313" key="7">
    <source>
        <dbReference type="EMBL" id="APJ04501.1"/>
    </source>
</evidence>
<dbReference type="InterPro" id="IPR001063">
    <property type="entry name" value="Ribosomal_uL22"/>
</dbReference>
<evidence type="ECO:0000313" key="8">
    <source>
        <dbReference type="Proteomes" id="UP000184731"/>
    </source>
</evidence>
<dbReference type="GO" id="GO:0006412">
    <property type="term" value="P:translation"/>
    <property type="evidence" value="ECO:0007669"/>
    <property type="project" value="InterPro"/>
</dbReference>
<comment type="function">
    <text evidence="6">This protein binds specifically to 23S rRNA; its binding is stimulated by other ribosomal proteins, e.g., L4, L17, and L20. It is important during the early stages of 50S assembly. It makes multiple contacts with different domains of the 23S rRNA in the assembled 50S subunit and ribosome.</text>
</comment>
<dbReference type="GO" id="GO:0003735">
    <property type="term" value="F:structural constituent of ribosome"/>
    <property type="evidence" value="ECO:0007669"/>
    <property type="project" value="InterPro"/>
</dbReference>
<dbReference type="GO" id="GO:0019843">
    <property type="term" value="F:rRNA binding"/>
    <property type="evidence" value="ECO:0007669"/>
    <property type="project" value="UniProtKB-KW"/>
</dbReference>
<dbReference type="Gene3D" id="3.90.470.10">
    <property type="entry name" value="Ribosomal protein L22/L17"/>
    <property type="match status" value="1"/>
</dbReference>
<accession>A0A1L4D2T7</accession>
<proteinExistence type="inferred from homology"/>
<dbReference type="OrthoDB" id="9805969at2"/>
<dbReference type="InterPro" id="IPR018260">
    <property type="entry name" value="Ribosomal_uL22_CS"/>
</dbReference>
<name>A0A1L4D2T7_9BACT</name>
<dbReference type="Pfam" id="PF00237">
    <property type="entry name" value="Ribosomal_L22"/>
    <property type="match status" value="1"/>
</dbReference>
<dbReference type="PANTHER" id="PTHR13501">
    <property type="entry name" value="CHLOROPLAST 50S RIBOSOMAL PROTEIN L22-RELATED"/>
    <property type="match status" value="1"/>
</dbReference>
<keyword evidence="5" id="KW-0694">RNA-binding</keyword>
<sequence length="107" mass="11742">MDAKATHFAAKCTARKARLLRPLIIGKTVPQAIAVLSVERRSGSVATVKLIRSALAQLPENSAVNTVISDFVVNEGPRRRMFMPRAQGRATPILKKTSHLTIRLKLN</sequence>
<evidence type="ECO:0000256" key="6">
    <source>
        <dbReference type="RuleBase" id="RU004008"/>
    </source>
</evidence>
<protein>
    <recommendedName>
        <fullName evidence="6">50S ribosomal protein L22</fullName>
    </recommendedName>
</protein>
<comment type="subunit">
    <text evidence="5">Part of the 50S ribosomal subunit.</text>
</comment>
<keyword evidence="5" id="KW-0699">rRNA-binding</keyword>
<evidence type="ECO:0000256" key="1">
    <source>
        <dbReference type="ARBA" id="ARBA00009451"/>
    </source>
</evidence>
<reference evidence="7 8" key="1">
    <citation type="submission" date="2016-10" db="EMBL/GenBank/DDBJ databases">
        <title>Silvanigrella aquatica sp. nov., isolated from a freshwater lake located in the Black Forest, Germany, description of Silvanigrellaceae fam. nov., Silvanigrellales ord. nov., reclassification of the order Bdellovibrionales in the class Oligoflexia, reclassification of the families Bacteriovoracaceae and Halobacteriovoraceae in the new order Bacteriovoracales ord. nov., and reclassification of the family Pseudobacteriovoracaceae in the order Oligoflexiales.</title>
        <authorList>
            <person name="Hahn M.W."/>
            <person name="Schmidt J."/>
            <person name="Koll U."/>
            <person name="Rohde M."/>
            <person name="Verbag S."/>
            <person name="Pitt A."/>
            <person name="Nakai R."/>
            <person name="Naganuma T."/>
            <person name="Lang E."/>
        </authorList>
    </citation>
    <scope>NUCLEOTIDE SEQUENCE [LARGE SCALE GENOMIC DNA]</scope>
    <source>
        <strain evidence="7 8">MWH-Nonnen-W8red</strain>
    </source>
</reference>
<gene>
    <name evidence="7" type="ORF">AXG55_11505</name>
</gene>
<dbReference type="STRING" id="1915309.AXG55_11505"/>
<keyword evidence="3 4" id="KW-0687">Ribonucleoprotein</keyword>
<dbReference type="InterPro" id="IPR047867">
    <property type="entry name" value="Ribosomal_uL22_bac/org-type"/>
</dbReference>
<evidence type="ECO:0000256" key="4">
    <source>
        <dbReference type="RuleBase" id="RU004005"/>
    </source>
</evidence>
<organism evidence="7 8">
    <name type="scientific">Silvanigrella aquatica</name>
    <dbReference type="NCBI Taxonomy" id="1915309"/>
    <lineage>
        <taxon>Bacteria</taxon>
        <taxon>Pseudomonadati</taxon>
        <taxon>Bdellovibrionota</taxon>
        <taxon>Oligoflexia</taxon>
        <taxon>Silvanigrellales</taxon>
        <taxon>Silvanigrellaceae</taxon>
        <taxon>Silvanigrella</taxon>
    </lineage>
</organism>
<dbReference type="GO" id="GO:0022625">
    <property type="term" value="C:cytosolic large ribosomal subunit"/>
    <property type="evidence" value="ECO:0007669"/>
    <property type="project" value="TreeGrafter"/>
</dbReference>
<dbReference type="SUPFAM" id="SSF54843">
    <property type="entry name" value="Ribosomal protein L22"/>
    <property type="match status" value="1"/>
</dbReference>
<evidence type="ECO:0000256" key="2">
    <source>
        <dbReference type="ARBA" id="ARBA00022980"/>
    </source>
</evidence>
<dbReference type="KEGG" id="saqi:AXG55_11505"/>
<comment type="similarity">
    <text evidence="1 4">Belongs to the universal ribosomal protein uL22 family.</text>
</comment>
<dbReference type="InterPro" id="IPR036394">
    <property type="entry name" value="Ribosomal_uL22_sf"/>
</dbReference>
<dbReference type="RefSeq" id="WP_148698249.1">
    <property type="nucleotide sequence ID" value="NZ_CP017834.1"/>
</dbReference>
<evidence type="ECO:0000256" key="3">
    <source>
        <dbReference type="ARBA" id="ARBA00023274"/>
    </source>
</evidence>
<dbReference type="PROSITE" id="PS00464">
    <property type="entry name" value="RIBOSOMAL_L22"/>
    <property type="match status" value="1"/>
</dbReference>
<dbReference type="EMBL" id="CP017834">
    <property type="protein sequence ID" value="APJ04501.1"/>
    <property type="molecule type" value="Genomic_DNA"/>
</dbReference>
<dbReference type="AlphaFoldDB" id="A0A1L4D2T7"/>
<keyword evidence="8" id="KW-1185">Reference proteome</keyword>
<dbReference type="Proteomes" id="UP000184731">
    <property type="component" value="Chromosome"/>
</dbReference>
<dbReference type="PANTHER" id="PTHR13501:SF8">
    <property type="entry name" value="LARGE RIBOSOMAL SUBUNIT PROTEIN UL22M"/>
    <property type="match status" value="1"/>
</dbReference>
<keyword evidence="2 4" id="KW-0689">Ribosomal protein</keyword>
<evidence type="ECO:0000256" key="5">
    <source>
        <dbReference type="RuleBase" id="RU004006"/>
    </source>
</evidence>